<gene>
    <name evidence="8" type="ORF">MA16_Dca002644</name>
</gene>
<keyword evidence="3" id="KW-0540">Nuclease</keyword>
<protein>
    <recommendedName>
        <fullName evidence="7">Reverse transcriptase RNase H-like domain-containing protein</fullName>
    </recommendedName>
</protein>
<keyword evidence="5" id="KW-0378">Hydrolase</keyword>
<dbReference type="InterPro" id="IPR043502">
    <property type="entry name" value="DNA/RNA_pol_sf"/>
</dbReference>
<dbReference type="AlphaFoldDB" id="A0A2I0W131"/>
<evidence type="ECO:0000259" key="7">
    <source>
        <dbReference type="Pfam" id="PF17917"/>
    </source>
</evidence>
<dbReference type="GO" id="GO:0004519">
    <property type="term" value="F:endonuclease activity"/>
    <property type="evidence" value="ECO:0007669"/>
    <property type="project" value="UniProtKB-KW"/>
</dbReference>
<evidence type="ECO:0000256" key="4">
    <source>
        <dbReference type="ARBA" id="ARBA00022759"/>
    </source>
</evidence>
<keyword evidence="2" id="KW-0548">Nucleotidyltransferase</keyword>
<dbReference type="EMBL" id="KZ503041">
    <property type="protein sequence ID" value="PKU69374.1"/>
    <property type="molecule type" value="Genomic_DNA"/>
</dbReference>
<organism evidence="8 9">
    <name type="scientific">Dendrobium catenatum</name>
    <dbReference type="NCBI Taxonomy" id="906689"/>
    <lineage>
        <taxon>Eukaryota</taxon>
        <taxon>Viridiplantae</taxon>
        <taxon>Streptophyta</taxon>
        <taxon>Embryophyta</taxon>
        <taxon>Tracheophyta</taxon>
        <taxon>Spermatophyta</taxon>
        <taxon>Magnoliopsida</taxon>
        <taxon>Liliopsida</taxon>
        <taxon>Asparagales</taxon>
        <taxon>Orchidaceae</taxon>
        <taxon>Epidendroideae</taxon>
        <taxon>Malaxideae</taxon>
        <taxon>Dendrobiinae</taxon>
        <taxon>Dendrobium</taxon>
    </lineage>
</organism>
<evidence type="ECO:0000256" key="5">
    <source>
        <dbReference type="ARBA" id="ARBA00022801"/>
    </source>
</evidence>
<keyword evidence="1" id="KW-0808">Transferase</keyword>
<dbReference type="Pfam" id="PF17917">
    <property type="entry name" value="RT_RNaseH"/>
    <property type="match status" value="1"/>
</dbReference>
<keyword evidence="4" id="KW-0255">Endonuclease</keyword>
<evidence type="ECO:0000256" key="6">
    <source>
        <dbReference type="ARBA" id="ARBA00022918"/>
    </source>
</evidence>
<dbReference type="GO" id="GO:0016787">
    <property type="term" value="F:hydrolase activity"/>
    <property type="evidence" value="ECO:0007669"/>
    <property type="project" value="UniProtKB-KW"/>
</dbReference>
<evidence type="ECO:0000256" key="3">
    <source>
        <dbReference type="ARBA" id="ARBA00022722"/>
    </source>
</evidence>
<sequence length="55" mass="6607">MTIVLAIQKWQPYLLGHIFIFRMDQLSLKLILEQRMVTDEHQRCMSKLLGYDVEI</sequence>
<evidence type="ECO:0000313" key="9">
    <source>
        <dbReference type="Proteomes" id="UP000233837"/>
    </source>
</evidence>
<accession>A0A2I0W131</accession>
<proteinExistence type="predicted"/>
<dbReference type="GO" id="GO:0003964">
    <property type="term" value="F:RNA-directed DNA polymerase activity"/>
    <property type="evidence" value="ECO:0007669"/>
    <property type="project" value="UniProtKB-KW"/>
</dbReference>
<evidence type="ECO:0000313" key="8">
    <source>
        <dbReference type="EMBL" id="PKU69374.1"/>
    </source>
</evidence>
<dbReference type="InterPro" id="IPR041373">
    <property type="entry name" value="RT_RNaseH"/>
</dbReference>
<name>A0A2I0W131_9ASPA</name>
<dbReference type="SUPFAM" id="SSF56672">
    <property type="entry name" value="DNA/RNA polymerases"/>
    <property type="match status" value="1"/>
</dbReference>
<keyword evidence="9" id="KW-1185">Reference proteome</keyword>
<feature type="domain" description="Reverse transcriptase RNase H-like" evidence="7">
    <location>
        <begin position="2"/>
        <end position="51"/>
    </location>
</feature>
<dbReference type="Proteomes" id="UP000233837">
    <property type="component" value="Unassembled WGS sequence"/>
</dbReference>
<reference evidence="8 9" key="1">
    <citation type="journal article" date="2016" name="Sci. Rep.">
        <title>The Dendrobium catenatum Lindl. genome sequence provides insights into polysaccharide synthase, floral development and adaptive evolution.</title>
        <authorList>
            <person name="Zhang G.Q."/>
            <person name="Xu Q."/>
            <person name="Bian C."/>
            <person name="Tsai W.C."/>
            <person name="Yeh C.M."/>
            <person name="Liu K.W."/>
            <person name="Yoshida K."/>
            <person name="Zhang L.S."/>
            <person name="Chang S.B."/>
            <person name="Chen F."/>
            <person name="Shi Y."/>
            <person name="Su Y.Y."/>
            <person name="Zhang Y.Q."/>
            <person name="Chen L.J."/>
            <person name="Yin Y."/>
            <person name="Lin M."/>
            <person name="Huang H."/>
            <person name="Deng H."/>
            <person name="Wang Z.W."/>
            <person name="Zhu S.L."/>
            <person name="Zhao X."/>
            <person name="Deng C."/>
            <person name="Niu S.C."/>
            <person name="Huang J."/>
            <person name="Wang M."/>
            <person name="Liu G.H."/>
            <person name="Yang H.J."/>
            <person name="Xiao X.J."/>
            <person name="Hsiao Y.Y."/>
            <person name="Wu W.L."/>
            <person name="Chen Y.Y."/>
            <person name="Mitsuda N."/>
            <person name="Ohme-Takagi M."/>
            <person name="Luo Y.B."/>
            <person name="Van de Peer Y."/>
            <person name="Liu Z.J."/>
        </authorList>
    </citation>
    <scope>NUCLEOTIDE SEQUENCE [LARGE SCALE GENOMIC DNA]</scope>
    <source>
        <tissue evidence="8">The whole plant</tissue>
    </source>
</reference>
<keyword evidence="6" id="KW-0695">RNA-directed DNA polymerase</keyword>
<evidence type="ECO:0000256" key="2">
    <source>
        <dbReference type="ARBA" id="ARBA00022695"/>
    </source>
</evidence>
<evidence type="ECO:0000256" key="1">
    <source>
        <dbReference type="ARBA" id="ARBA00022679"/>
    </source>
</evidence>
<reference evidence="8 9" key="2">
    <citation type="journal article" date="2017" name="Nature">
        <title>The Apostasia genome and the evolution of orchids.</title>
        <authorList>
            <person name="Zhang G.Q."/>
            <person name="Liu K.W."/>
            <person name="Li Z."/>
            <person name="Lohaus R."/>
            <person name="Hsiao Y.Y."/>
            <person name="Niu S.C."/>
            <person name="Wang J.Y."/>
            <person name="Lin Y.C."/>
            <person name="Xu Q."/>
            <person name="Chen L.J."/>
            <person name="Yoshida K."/>
            <person name="Fujiwara S."/>
            <person name="Wang Z.W."/>
            <person name="Zhang Y.Q."/>
            <person name="Mitsuda N."/>
            <person name="Wang M."/>
            <person name="Liu G.H."/>
            <person name="Pecoraro L."/>
            <person name="Huang H.X."/>
            <person name="Xiao X.J."/>
            <person name="Lin M."/>
            <person name="Wu X.Y."/>
            <person name="Wu W.L."/>
            <person name="Chen Y.Y."/>
            <person name="Chang S.B."/>
            <person name="Sakamoto S."/>
            <person name="Ohme-Takagi M."/>
            <person name="Yagi M."/>
            <person name="Zeng S.J."/>
            <person name="Shen C.Y."/>
            <person name="Yeh C.M."/>
            <person name="Luo Y.B."/>
            <person name="Tsai W.C."/>
            <person name="Van de Peer Y."/>
            <person name="Liu Z.J."/>
        </authorList>
    </citation>
    <scope>NUCLEOTIDE SEQUENCE [LARGE SCALE GENOMIC DNA]</scope>
    <source>
        <tissue evidence="8">The whole plant</tissue>
    </source>
</reference>